<evidence type="ECO:0000256" key="6">
    <source>
        <dbReference type="ARBA" id="ARBA00023004"/>
    </source>
</evidence>
<dbReference type="GO" id="GO:0006826">
    <property type="term" value="P:iron ion transport"/>
    <property type="evidence" value="ECO:0007669"/>
    <property type="project" value="UniProtKB-KW"/>
</dbReference>
<evidence type="ECO:0000256" key="11">
    <source>
        <dbReference type="PROSITE-ProRule" id="PRU01360"/>
    </source>
</evidence>
<feature type="domain" description="TonB-dependent receptor plug" evidence="15">
    <location>
        <begin position="46"/>
        <end position="154"/>
    </location>
</feature>
<keyword evidence="7" id="KW-0406">Ion transport</keyword>
<dbReference type="PROSITE" id="PS52016">
    <property type="entry name" value="TONB_DEPENDENT_REC_3"/>
    <property type="match status" value="1"/>
</dbReference>
<evidence type="ECO:0000256" key="3">
    <source>
        <dbReference type="ARBA" id="ARBA00022452"/>
    </source>
</evidence>
<comment type="caution">
    <text evidence="16">The sequence shown here is derived from an EMBL/GenBank/DDBJ whole genome shotgun (WGS) entry which is preliminary data.</text>
</comment>
<dbReference type="SUPFAM" id="SSF56935">
    <property type="entry name" value="Porins"/>
    <property type="match status" value="1"/>
</dbReference>
<evidence type="ECO:0000256" key="4">
    <source>
        <dbReference type="ARBA" id="ARBA00022496"/>
    </source>
</evidence>
<keyword evidence="5 11" id="KW-0812">Transmembrane</keyword>
<evidence type="ECO:0000256" key="9">
    <source>
        <dbReference type="ARBA" id="ARBA00023136"/>
    </source>
</evidence>
<dbReference type="InterPro" id="IPR036942">
    <property type="entry name" value="Beta-barrel_TonB_sf"/>
</dbReference>
<evidence type="ECO:0000256" key="12">
    <source>
        <dbReference type="RuleBase" id="RU003357"/>
    </source>
</evidence>
<feature type="domain" description="TonB-dependent receptor-like beta-barrel" evidence="14">
    <location>
        <begin position="234"/>
        <end position="707"/>
    </location>
</feature>
<name>A0A2U0SJP1_9SPHN</name>
<sequence length="744" mass="80101">MGRMYGWVAAGLLAGVAQPALAQEADAPSKDSGDIVVTARFRNENLQDVPIAVSVVNGDVAASRNLNTLQDLSTVIPTVDFRNGQSNKDRTVFIRGVGTITTSPGVESSVSTVIDGVVLVRPGQATLDLLDLDHLEVLRGPQGTLFGKNASAGVINLVTKAPSKVQTETLEAGYYEGGEGRIKASVSGPITSTIGYALSGLYASYKGNVFNAGTGHKVNGYDRWGLRGKIVARPNDDVTITFAGDYLYNRDNTPQGVYVSSSRIAYPTGVVTPNATLAGLLAQEGITPSANNKRVNTNFDSEVRDRNYGGSITLDWRLGGGYTLTSITAYREWKNHQTPDWDTRAILATGFPQGRDDGTVDFDQFSQEIRLASPQGGLVDYVVGAYLLAADTYERYQRSVTQLIGGAPVTNNGVANYGISAQNHALFGEANLHATDALTFIAGGRLIHDSLSYFHQRVSDTATGVSGIRPSFASSGKTDRVDYSARAGVQYKLASNANTYFTFSRGYKGPAYNVFFNMQAFDTQPLAPETSTSYEIGLKGSLFGGRVSGGIAAYVTNYDGYQANFADTYLGAIVTRLINAGKVQTKGIEADLNARPTDRLTLNFAVARTDARIKHFNCPAATTCTSIDNQPLPFAPDWKLSGGAAWKLPITDGLAIELQTDASYKSRTQYAITQTPDTIQPAYGIWNASIALIGDEHWELRALVKNILDQHYANTLAYGTTAGVVRYVPRDNDRYVGLNARIRY</sequence>
<protein>
    <submittedName>
        <fullName evidence="16">TonB-dependent receptor</fullName>
    </submittedName>
</protein>
<keyword evidence="4" id="KW-0410">Iron transport</keyword>
<dbReference type="Gene3D" id="2.40.170.20">
    <property type="entry name" value="TonB-dependent receptor, beta-barrel domain"/>
    <property type="match status" value="1"/>
</dbReference>
<dbReference type="PANTHER" id="PTHR32552">
    <property type="entry name" value="FERRICHROME IRON RECEPTOR-RELATED"/>
    <property type="match status" value="1"/>
</dbReference>
<evidence type="ECO:0000256" key="8">
    <source>
        <dbReference type="ARBA" id="ARBA00023077"/>
    </source>
</evidence>
<evidence type="ECO:0000256" key="7">
    <source>
        <dbReference type="ARBA" id="ARBA00023065"/>
    </source>
</evidence>
<comment type="subcellular location">
    <subcellularLocation>
        <location evidence="1 11">Cell outer membrane</location>
        <topology evidence="1 11">Multi-pass membrane protein</topology>
    </subcellularLocation>
</comment>
<dbReference type="Pfam" id="PF07715">
    <property type="entry name" value="Plug"/>
    <property type="match status" value="1"/>
</dbReference>
<dbReference type="GO" id="GO:0009279">
    <property type="term" value="C:cell outer membrane"/>
    <property type="evidence" value="ECO:0007669"/>
    <property type="project" value="UniProtKB-SubCell"/>
</dbReference>
<gene>
    <name evidence="16" type="ORF">DD559_15675</name>
</gene>
<proteinExistence type="inferred from homology"/>
<dbReference type="Pfam" id="PF00593">
    <property type="entry name" value="TonB_dep_Rec_b-barrel"/>
    <property type="match status" value="1"/>
</dbReference>
<dbReference type="Proteomes" id="UP000245890">
    <property type="component" value="Unassembled WGS sequence"/>
</dbReference>
<evidence type="ECO:0000256" key="13">
    <source>
        <dbReference type="SAM" id="SignalP"/>
    </source>
</evidence>
<keyword evidence="13" id="KW-0732">Signal</keyword>
<evidence type="ECO:0000256" key="2">
    <source>
        <dbReference type="ARBA" id="ARBA00022448"/>
    </source>
</evidence>
<evidence type="ECO:0000256" key="1">
    <source>
        <dbReference type="ARBA" id="ARBA00004571"/>
    </source>
</evidence>
<evidence type="ECO:0000256" key="10">
    <source>
        <dbReference type="ARBA" id="ARBA00023237"/>
    </source>
</evidence>
<evidence type="ECO:0000259" key="15">
    <source>
        <dbReference type="Pfam" id="PF07715"/>
    </source>
</evidence>
<dbReference type="OrthoDB" id="9760333at2"/>
<evidence type="ECO:0000313" key="17">
    <source>
        <dbReference type="Proteomes" id="UP000245890"/>
    </source>
</evidence>
<dbReference type="PANTHER" id="PTHR32552:SF81">
    <property type="entry name" value="TONB-DEPENDENT OUTER MEMBRANE RECEPTOR"/>
    <property type="match status" value="1"/>
</dbReference>
<dbReference type="EMBL" id="QENQ01000001">
    <property type="protein sequence ID" value="PVX31571.1"/>
    <property type="molecule type" value="Genomic_DNA"/>
</dbReference>
<keyword evidence="16" id="KW-0675">Receptor</keyword>
<dbReference type="InterPro" id="IPR000531">
    <property type="entry name" value="Beta-barrel_TonB"/>
</dbReference>
<dbReference type="AlphaFoldDB" id="A0A2U0SJP1"/>
<keyword evidence="6" id="KW-0408">Iron</keyword>
<feature type="chain" id="PRO_5015612671" evidence="13">
    <location>
        <begin position="23"/>
        <end position="744"/>
    </location>
</feature>
<keyword evidence="10 11" id="KW-0998">Cell outer membrane</keyword>
<keyword evidence="3 11" id="KW-1134">Transmembrane beta strand</keyword>
<keyword evidence="9 11" id="KW-0472">Membrane</keyword>
<comment type="similarity">
    <text evidence="11 12">Belongs to the TonB-dependent receptor family.</text>
</comment>
<keyword evidence="2 11" id="KW-0813">Transport</keyword>
<evidence type="ECO:0000256" key="5">
    <source>
        <dbReference type="ARBA" id="ARBA00022692"/>
    </source>
</evidence>
<reference evidence="16 17" key="1">
    <citation type="submission" date="2018-05" db="EMBL/GenBank/DDBJ databases">
        <title>Description of Sphingomonas pokkalii sp nov, isolated from the rhizosphere of saline tolerant pokkali rice and its draft genome analysis.</title>
        <authorList>
            <person name="Menon R."/>
            <person name="Kumari S."/>
            <person name="Rameshkumar N."/>
        </authorList>
    </citation>
    <scope>NUCLEOTIDE SEQUENCE [LARGE SCALE GENOMIC DNA]</scope>
    <source>
        <strain evidence="16 17">L3B27</strain>
    </source>
</reference>
<keyword evidence="8 12" id="KW-0798">TonB box</keyword>
<accession>A0A2U0SJP1</accession>
<feature type="signal peptide" evidence="13">
    <location>
        <begin position="1"/>
        <end position="22"/>
    </location>
</feature>
<dbReference type="InterPro" id="IPR039426">
    <property type="entry name" value="TonB-dep_rcpt-like"/>
</dbReference>
<organism evidence="16 17">
    <name type="scientific">Sphingomonas pokkalii</name>
    <dbReference type="NCBI Taxonomy" id="2175090"/>
    <lineage>
        <taxon>Bacteria</taxon>
        <taxon>Pseudomonadati</taxon>
        <taxon>Pseudomonadota</taxon>
        <taxon>Alphaproteobacteria</taxon>
        <taxon>Sphingomonadales</taxon>
        <taxon>Sphingomonadaceae</taxon>
        <taxon>Sphingomonas</taxon>
    </lineage>
</organism>
<keyword evidence="17" id="KW-1185">Reference proteome</keyword>
<dbReference type="InterPro" id="IPR012910">
    <property type="entry name" value="Plug_dom"/>
</dbReference>
<evidence type="ECO:0000313" key="16">
    <source>
        <dbReference type="EMBL" id="PVX31571.1"/>
    </source>
</evidence>
<dbReference type="CDD" id="cd01347">
    <property type="entry name" value="ligand_gated_channel"/>
    <property type="match status" value="1"/>
</dbReference>
<evidence type="ECO:0000259" key="14">
    <source>
        <dbReference type="Pfam" id="PF00593"/>
    </source>
</evidence>